<sequence length="262" mass="28709">MAIPCAPARVVHVTRLSPHMIRITLEAVGDWRWHVNGIGDERVDIAIPRPGESRAELETFNLPEYGPGWTGEEPPWRHYTIRSVHSDGRRFDIDFAIHGHGIASGWAERAEPGHVIGIFNEGESRSYYEPPADAEVQILVADLTGLPGLGRIVEGLPSGVRAVVLAEVPEKADILPFATAAEVEYRWLVGTGNGLGDSALPGAVAELAEPDAPWYAWVACEASASRAIRRELRQRLGSPRNRHHAIGYWAKDKAGDRPADMD</sequence>
<reference evidence="2 3" key="1">
    <citation type="submission" date="2016-10" db="EMBL/GenBank/DDBJ databases">
        <authorList>
            <person name="de Groot N.N."/>
        </authorList>
    </citation>
    <scope>NUCLEOTIDE SEQUENCE [LARGE SCALE GENOMIC DNA]</scope>
    <source>
        <strain evidence="2 3">DSM 22274</strain>
    </source>
</reference>
<dbReference type="InterPro" id="IPR017927">
    <property type="entry name" value="FAD-bd_FR_type"/>
</dbReference>
<proteinExistence type="predicted"/>
<organism evidence="2 3">
    <name type="scientific">Arthrobacter alpinus</name>
    <dbReference type="NCBI Taxonomy" id="656366"/>
    <lineage>
        <taxon>Bacteria</taxon>
        <taxon>Bacillati</taxon>
        <taxon>Actinomycetota</taxon>
        <taxon>Actinomycetes</taxon>
        <taxon>Micrococcales</taxon>
        <taxon>Micrococcaceae</taxon>
        <taxon>Arthrobacter</taxon>
    </lineage>
</organism>
<evidence type="ECO:0000259" key="1">
    <source>
        <dbReference type="PROSITE" id="PS51384"/>
    </source>
</evidence>
<dbReference type="Pfam" id="PF04954">
    <property type="entry name" value="SIP"/>
    <property type="match status" value="1"/>
</dbReference>
<dbReference type="Gene3D" id="2.40.30.10">
    <property type="entry name" value="Translation factors"/>
    <property type="match status" value="1"/>
</dbReference>
<dbReference type="GO" id="GO:0016491">
    <property type="term" value="F:oxidoreductase activity"/>
    <property type="evidence" value="ECO:0007669"/>
    <property type="project" value="InterPro"/>
</dbReference>
<dbReference type="AlphaFoldDB" id="A0A1H5LHW5"/>
<dbReference type="EMBL" id="FNTV01000001">
    <property type="protein sequence ID" value="SEE76589.1"/>
    <property type="molecule type" value="Genomic_DNA"/>
</dbReference>
<dbReference type="InterPro" id="IPR039374">
    <property type="entry name" value="SIP_fam"/>
</dbReference>
<dbReference type="SUPFAM" id="SSF63380">
    <property type="entry name" value="Riboflavin synthase domain-like"/>
    <property type="match status" value="1"/>
</dbReference>
<dbReference type="PANTHER" id="PTHR30157">
    <property type="entry name" value="FERRIC REDUCTASE, NADPH-DEPENDENT"/>
    <property type="match status" value="1"/>
</dbReference>
<dbReference type="PANTHER" id="PTHR30157:SF0">
    <property type="entry name" value="NADPH-DEPENDENT FERRIC-CHELATE REDUCTASE"/>
    <property type="match status" value="1"/>
</dbReference>
<gene>
    <name evidence="2" type="ORF">SAMN04489740_2468</name>
</gene>
<dbReference type="CDD" id="cd06193">
    <property type="entry name" value="siderophore_interacting"/>
    <property type="match status" value="1"/>
</dbReference>
<protein>
    <submittedName>
        <fullName evidence="2">NADPH-dependent ferric siderophore reductase, contains FAD-binding and SIP domains</fullName>
    </submittedName>
</protein>
<dbReference type="Pfam" id="PF08021">
    <property type="entry name" value="FAD_binding_9"/>
    <property type="match status" value="1"/>
</dbReference>
<dbReference type="InterPro" id="IPR013113">
    <property type="entry name" value="SIP_FAD-bd"/>
</dbReference>
<dbReference type="Proteomes" id="UP000182725">
    <property type="component" value="Unassembled WGS sequence"/>
</dbReference>
<dbReference type="InterPro" id="IPR039261">
    <property type="entry name" value="FNR_nucleotide-bd"/>
</dbReference>
<evidence type="ECO:0000313" key="3">
    <source>
        <dbReference type="Proteomes" id="UP000182725"/>
    </source>
</evidence>
<dbReference type="Gene3D" id="3.40.50.80">
    <property type="entry name" value="Nucleotide-binding domain of ferredoxin-NADP reductase (FNR) module"/>
    <property type="match status" value="1"/>
</dbReference>
<name>A0A1H5LHW5_9MICC</name>
<accession>A0A1H5LHW5</accession>
<dbReference type="PROSITE" id="PS51384">
    <property type="entry name" value="FAD_FR"/>
    <property type="match status" value="1"/>
</dbReference>
<feature type="domain" description="FAD-binding FR-type" evidence="1">
    <location>
        <begin position="3"/>
        <end position="130"/>
    </location>
</feature>
<evidence type="ECO:0000313" key="2">
    <source>
        <dbReference type="EMBL" id="SEE76589.1"/>
    </source>
</evidence>
<dbReference type="InterPro" id="IPR007037">
    <property type="entry name" value="SIP_rossman_dom"/>
</dbReference>
<dbReference type="RefSeq" id="WP_074711815.1">
    <property type="nucleotide sequence ID" value="NZ_FNTV01000001.1"/>
</dbReference>
<dbReference type="InterPro" id="IPR017938">
    <property type="entry name" value="Riboflavin_synthase-like_b-brl"/>
</dbReference>